<reference evidence="1 2" key="1">
    <citation type="journal article" date="2011" name="Science">
        <title>The Selaginella genome identifies genetic changes associated with the evolution of vascular plants.</title>
        <authorList>
            <person name="Banks J.A."/>
            <person name="Nishiyama T."/>
            <person name="Hasebe M."/>
            <person name="Bowman J.L."/>
            <person name="Gribskov M."/>
            <person name="dePamphilis C."/>
            <person name="Albert V.A."/>
            <person name="Aono N."/>
            <person name="Aoyama T."/>
            <person name="Ambrose B.A."/>
            <person name="Ashton N.W."/>
            <person name="Axtell M.J."/>
            <person name="Barker E."/>
            <person name="Barker M.S."/>
            <person name="Bennetzen J.L."/>
            <person name="Bonawitz N.D."/>
            <person name="Chapple C."/>
            <person name="Cheng C."/>
            <person name="Correa L.G."/>
            <person name="Dacre M."/>
            <person name="DeBarry J."/>
            <person name="Dreyer I."/>
            <person name="Elias M."/>
            <person name="Engstrom E.M."/>
            <person name="Estelle M."/>
            <person name="Feng L."/>
            <person name="Finet C."/>
            <person name="Floyd S.K."/>
            <person name="Frommer W.B."/>
            <person name="Fujita T."/>
            <person name="Gramzow L."/>
            <person name="Gutensohn M."/>
            <person name="Harholt J."/>
            <person name="Hattori M."/>
            <person name="Heyl A."/>
            <person name="Hirai T."/>
            <person name="Hiwatashi Y."/>
            <person name="Ishikawa M."/>
            <person name="Iwata M."/>
            <person name="Karol K.G."/>
            <person name="Koehler B."/>
            <person name="Kolukisaoglu U."/>
            <person name="Kubo M."/>
            <person name="Kurata T."/>
            <person name="Lalonde S."/>
            <person name="Li K."/>
            <person name="Li Y."/>
            <person name="Litt A."/>
            <person name="Lyons E."/>
            <person name="Manning G."/>
            <person name="Maruyama T."/>
            <person name="Michael T.P."/>
            <person name="Mikami K."/>
            <person name="Miyazaki S."/>
            <person name="Morinaga S."/>
            <person name="Murata T."/>
            <person name="Mueller-Roeber B."/>
            <person name="Nelson D.R."/>
            <person name="Obara M."/>
            <person name="Oguri Y."/>
            <person name="Olmstead R.G."/>
            <person name="Onodera N."/>
            <person name="Petersen B.L."/>
            <person name="Pils B."/>
            <person name="Prigge M."/>
            <person name="Rensing S.A."/>
            <person name="Riano-Pachon D.M."/>
            <person name="Roberts A.W."/>
            <person name="Sato Y."/>
            <person name="Scheller H.V."/>
            <person name="Schulz B."/>
            <person name="Schulz C."/>
            <person name="Shakirov E.V."/>
            <person name="Shibagaki N."/>
            <person name="Shinohara N."/>
            <person name="Shippen D.E."/>
            <person name="Soerensen I."/>
            <person name="Sotooka R."/>
            <person name="Sugimoto N."/>
            <person name="Sugita M."/>
            <person name="Sumikawa N."/>
            <person name="Tanurdzic M."/>
            <person name="Theissen G."/>
            <person name="Ulvskov P."/>
            <person name="Wakazuki S."/>
            <person name="Weng J.K."/>
            <person name="Willats W.W."/>
            <person name="Wipf D."/>
            <person name="Wolf P.G."/>
            <person name="Yang L."/>
            <person name="Zimmer A.D."/>
            <person name="Zhu Q."/>
            <person name="Mitros T."/>
            <person name="Hellsten U."/>
            <person name="Loque D."/>
            <person name="Otillar R."/>
            <person name="Salamov A."/>
            <person name="Schmutz J."/>
            <person name="Shapiro H."/>
            <person name="Lindquist E."/>
            <person name="Lucas S."/>
            <person name="Rokhsar D."/>
            <person name="Grigoriev I.V."/>
        </authorList>
    </citation>
    <scope>NUCLEOTIDE SEQUENCE [LARGE SCALE GENOMIC DNA]</scope>
</reference>
<dbReference type="EMBL" id="GL377695">
    <property type="protein sequence ID" value="EFJ06688.1"/>
    <property type="molecule type" value="Genomic_DNA"/>
</dbReference>
<dbReference type="HOGENOM" id="CLU_1079279_0_0_1"/>
<evidence type="ECO:0000313" key="1">
    <source>
        <dbReference type="EMBL" id="EFJ06688.1"/>
    </source>
</evidence>
<keyword evidence="2" id="KW-1185">Reference proteome</keyword>
<dbReference type="AlphaFoldDB" id="D8T9D5"/>
<gene>
    <name evidence="1" type="ORF">SELMODRAFT_430426</name>
</gene>
<protein>
    <submittedName>
        <fullName evidence="1">Uncharacterized protein</fullName>
    </submittedName>
</protein>
<sequence length="258" mass="29296">MVVKGYFIFASHLEDTKTPSGASTLARWFQVRESGDISYFLPQSTQKVREFGRLSCLGIVDEARMSSRVWIDVIGSPELSVTKLLQSKRKESIVFFWKARSVTVVTIAECGWTPPEIILRNQRRAKHRRNLLYPRFGHIDEAIKVLHSIQDPNVFSWKILLRAFCDDNCVSGEGKTFDSLQERVDYDGDRIYPHWAYFAAKPNQVECLSSTARSCSMDAVPGTRDEKLVPLDTKTLSELTSAAESLDMKPLVDLTSRL</sequence>
<name>D8T9D5_SELML</name>
<dbReference type="Gramene" id="EFJ06688">
    <property type="protein sequence ID" value="EFJ06688"/>
    <property type="gene ID" value="SELMODRAFT_430426"/>
</dbReference>
<organism evidence="2">
    <name type="scientific">Selaginella moellendorffii</name>
    <name type="common">Spikemoss</name>
    <dbReference type="NCBI Taxonomy" id="88036"/>
    <lineage>
        <taxon>Eukaryota</taxon>
        <taxon>Viridiplantae</taxon>
        <taxon>Streptophyta</taxon>
        <taxon>Embryophyta</taxon>
        <taxon>Tracheophyta</taxon>
        <taxon>Lycopodiopsida</taxon>
        <taxon>Selaginellales</taxon>
        <taxon>Selaginellaceae</taxon>
        <taxon>Selaginella</taxon>
    </lineage>
</organism>
<dbReference type="KEGG" id="smo:SELMODRAFT_430426"/>
<dbReference type="Proteomes" id="UP000001514">
    <property type="component" value="Unassembled WGS sequence"/>
</dbReference>
<accession>D8T9D5</accession>
<evidence type="ECO:0000313" key="2">
    <source>
        <dbReference type="Proteomes" id="UP000001514"/>
    </source>
</evidence>
<proteinExistence type="predicted"/>
<dbReference type="InParanoid" id="D8T9D5"/>